<protein>
    <submittedName>
        <fullName evidence="1">Uncharacterized protein</fullName>
    </submittedName>
</protein>
<proteinExistence type="predicted"/>
<sequence>MCSETNLYGDWMMVQPRRRGSSYSARKVTTGINSSGQQSGSRFGVLVSENLEAGRDASFDVDDGDGTAVAVDGVAPTVVTHMPVVSSSSHAAVRIIEKINDNVNPHRKDGTRNNSGLDRVSGVARKGLRVRKPINSGKGGFGVVEWVKSSHARIDSLGKQPNIDFGSNSTAMDESQNDYLLSDEKEIWEEDQLVQRADMGDAVDMGEQPVSQFINFEVVNTELKGKVQLTAVYVSPTTTVRKTFMASPSLVTAGYGDSVGS</sequence>
<comment type="caution">
    <text evidence="1">The sequence shown here is derived from an EMBL/GenBank/DDBJ whole genome shotgun (WGS) entry which is preliminary data.</text>
</comment>
<name>A0ABR2F090_9ROSI</name>
<accession>A0ABR2F090</accession>
<keyword evidence="2" id="KW-1185">Reference proteome</keyword>
<dbReference type="EMBL" id="JBBPBM010000009">
    <property type="protein sequence ID" value="KAK8568345.1"/>
    <property type="molecule type" value="Genomic_DNA"/>
</dbReference>
<dbReference type="Proteomes" id="UP001472677">
    <property type="component" value="Unassembled WGS sequence"/>
</dbReference>
<evidence type="ECO:0000313" key="2">
    <source>
        <dbReference type="Proteomes" id="UP001472677"/>
    </source>
</evidence>
<reference evidence="1 2" key="1">
    <citation type="journal article" date="2024" name="G3 (Bethesda)">
        <title>Genome assembly of Hibiscus sabdariffa L. provides insights into metabolisms of medicinal natural products.</title>
        <authorList>
            <person name="Kim T."/>
        </authorList>
    </citation>
    <scope>NUCLEOTIDE SEQUENCE [LARGE SCALE GENOMIC DNA]</scope>
    <source>
        <strain evidence="1">TK-2024</strain>
        <tissue evidence="1">Old leaves</tissue>
    </source>
</reference>
<evidence type="ECO:0000313" key="1">
    <source>
        <dbReference type="EMBL" id="KAK8568345.1"/>
    </source>
</evidence>
<organism evidence="1 2">
    <name type="scientific">Hibiscus sabdariffa</name>
    <name type="common">roselle</name>
    <dbReference type="NCBI Taxonomy" id="183260"/>
    <lineage>
        <taxon>Eukaryota</taxon>
        <taxon>Viridiplantae</taxon>
        <taxon>Streptophyta</taxon>
        <taxon>Embryophyta</taxon>
        <taxon>Tracheophyta</taxon>
        <taxon>Spermatophyta</taxon>
        <taxon>Magnoliopsida</taxon>
        <taxon>eudicotyledons</taxon>
        <taxon>Gunneridae</taxon>
        <taxon>Pentapetalae</taxon>
        <taxon>rosids</taxon>
        <taxon>malvids</taxon>
        <taxon>Malvales</taxon>
        <taxon>Malvaceae</taxon>
        <taxon>Malvoideae</taxon>
        <taxon>Hibiscus</taxon>
    </lineage>
</organism>
<gene>
    <name evidence="1" type="ORF">V6N12_006899</name>
</gene>